<keyword evidence="1" id="KW-1133">Transmembrane helix</keyword>
<keyword evidence="1" id="KW-0472">Membrane</keyword>
<dbReference type="InterPro" id="IPR006976">
    <property type="entry name" value="VanZ-like"/>
</dbReference>
<feature type="transmembrane region" description="Helical" evidence="1">
    <location>
        <begin position="122"/>
        <end position="140"/>
    </location>
</feature>
<feature type="domain" description="VanZ-like" evidence="2">
    <location>
        <begin position="15"/>
        <end position="138"/>
    </location>
</feature>
<evidence type="ECO:0000256" key="1">
    <source>
        <dbReference type="SAM" id="Phobius"/>
    </source>
</evidence>
<feature type="transmembrane region" description="Helical" evidence="1">
    <location>
        <begin position="149"/>
        <end position="170"/>
    </location>
</feature>
<evidence type="ECO:0000259" key="2">
    <source>
        <dbReference type="Pfam" id="PF04892"/>
    </source>
</evidence>
<keyword evidence="1" id="KW-0812">Transmembrane</keyword>
<feature type="transmembrane region" description="Helical" evidence="1">
    <location>
        <begin position="67"/>
        <end position="87"/>
    </location>
</feature>
<name>A0ABT9CAE6_9BACL</name>
<comment type="caution">
    <text evidence="3">The sequence shown here is derived from an EMBL/GenBank/DDBJ whole genome shotgun (WGS) entry which is preliminary data.</text>
</comment>
<gene>
    <name evidence="3" type="ORF">Q5741_07330</name>
</gene>
<evidence type="ECO:0000313" key="4">
    <source>
        <dbReference type="Proteomes" id="UP001240171"/>
    </source>
</evidence>
<keyword evidence="4" id="KW-1185">Reference proteome</keyword>
<dbReference type="Proteomes" id="UP001240171">
    <property type="component" value="Unassembled WGS sequence"/>
</dbReference>
<accession>A0ABT9CAE6</accession>
<feature type="transmembrane region" description="Helical" evidence="1">
    <location>
        <begin position="9"/>
        <end position="29"/>
    </location>
</feature>
<dbReference type="Pfam" id="PF04892">
    <property type="entry name" value="VanZ"/>
    <property type="match status" value="1"/>
</dbReference>
<dbReference type="RefSeq" id="WP_305023433.1">
    <property type="nucleotide sequence ID" value="NZ_JAUQTB010000003.1"/>
</dbReference>
<sequence>MHSKQQRKIIFVITIGYTLFILYFMFFAFGRVGKVDQISEYTFMFLPDSFFRVPDLSDLLHPTQMDLVGFGNIAAFIPFGILFPLLYRTNFVRFITLFILFILVLETIQALTFLGSFDTNDVIQNALGAAVGFGAYKLGFRTKNNWKNILYAGISSLILMLGVCGILGVVDQAFTKEMGPFVAINELEDSAGNPTVGTKPKRLTIGGQNVEPQYNVYSIEGKSKKTYTYALGNKKELYLSLNYGVPDSKDLQGSIRITADSHEFLFVENQGHEMNMSEILIPRANELTITIEGNVTLWDVGFREMVYTWN</sequence>
<proteinExistence type="predicted"/>
<feature type="transmembrane region" description="Helical" evidence="1">
    <location>
        <begin position="94"/>
        <end position="116"/>
    </location>
</feature>
<organism evidence="3 4">
    <name type="scientific">Paenibacillus lacisoli</name>
    <dbReference type="NCBI Taxonomy" id="3064525"/>
    <lineage>
        <taxon>Bacteria</taxon>
        <taxon>Bacillati</taxon>
        <taxon>Bacillota</taxon>
        <taxon>Bacilli</taxon>
        <taxon>Bacillales</taxon>
        <taxon>Paenibacillaceae</taxon>
        <taxon>Paenibacillus</taxon>
    </lineage>
</organism>
<evidence type="ECO:0000313" key="3">
    <source>
        <dbReference type="EMBL" id="MDO7906230.1"/>
    </source>
</evidence>
<protein>
    <submittedName>
        <fullName evidence="3">VanZ family protein</fullName>
    </submittedName>
</protein>
<dbReference type="EMBL" id="JAUQTB010000003">
    <property type="protein sequence ID" value="MDO7906230.1"/>
    <property type="molecule type" value="Genomic_DNA"/>
</dbReference>
<reference evidence="3 4" key="1">
    <citation type="submission" date="2023-07" db="EMBL/GenBank/DDBJ databases">
        <title>Paenibacillus sp. JX-17 nov. isolated from soil.</title>
        <authorList>
            <person name="Wan Y."/>
            <person name="Liu B."/>
        </authorList>
    </citation>
    <scope>NUCLEOTIDE SEQUENCE [LARGE SCALE GENOMIC DNA]</scope>
    <source>
        <strain evidence="3 4">JX-17</strain>
    </source>
</reference>